<protein>
    <submittedName>
        <fullName evidence="2">Uncharacterized protein</fullName>
    </submittedName>
</protein>
<comment type="caution">
    <text evidence="2">The sequence shown here is derived from an EMBL/GenBank/DDBJ whole genome shotgun (WGS) entry which is preliminary data.</text>
</comment>
<name>A0A1C3EFU9_9PLAN</name>
<proteinExistence type="predicted"/>
<dbReference type="EMBL" id="LYDR01000071">
    <property type="protein sequence ID" value="ODA32101.1"/>
    <property type="molecule type" value="Genomic_DNA"/>
</dbReference>
<evidence type="ECO:0000313" key="3">
    <source>
        <dbReference type="Proteomes" id="UP000094828"/>
    </source>
</evidence>
<evidence type="ECO:0000313" key="2">
    <source>
        <dbReference type="EMBL" id="ODA32101.1"/>
    </source>
</evidence>
<dbReference type="RefSeq" id="WP_068847635.1">
    <property type="nucleotide sequence ID" value="NZ_LYDR01000071.1"/>
</dbReference>
<keyword evidence="3" id="KW-1185">Reference proteome</keyword>
<evidence type="ECO:0000256" key="1">
    <source>
        <dbReference type="SAM" id="Phobius"/>
    </source>
</evidence>
<sequence>MLMGSAGLVMICVGLSRGLAGRFPEQVSSLAVAFLGMTILMLSRPAAHPDGSGLLWGVLLCVGGLLVLATWSVSKVWTGDQLAGTSAEPEETDRGLYQQQALQYEESMAQEGAARLADRASFQ</sequence>
<dbReference type="OrthoDB" id="214725at2"/>
<reference evidence="2 3" key="1">
    <citation type="submission" date="2016-05" db="EMBL/GenBank/DDBJ databases">
        <title>Genomic and physiological characterization of Planctopirus sp. isolated from fresh water lake.</title>
        <authorList>
            <person name="Subhash Y."/>
            <person name="Ramana C."/>
        </authorList>
    </citation>
    <scope>NUCLEOTIDE SEQUENCE [LARGE SCALE GENOMIC DNA]</scope>
    <source>
        <strain evidence="2 3">JC280</strain>
    </source>
</reference>
<feature type="transmembrane region" description="Helical" evidence="1">
    <location>
        <begin position="30"/>
        <end position="47"/>
    </location>
</feature>
<keyword evidence="1" id="KW-0472">Membrane</keyword>
<accession>A0A1C3EFU9</accession>
<dbReference type="STRING" id="1841610.A6X21_21550"/>
<gene>
    <name evidence="2" type="ORF">A6X21_21550</name>
</gene>
<dbReference type="Proteomes" id="UP000094828">
    <property type="component" value="Unassembled WGS sequence"/>
</dbReference>
<keyword evidence="1" id="KW-1133">Transmembrane helix</keyword>
<organism evidence="2 3">
    <name type="scientific">Planctopirus hydrillae</name>
    <dbReference type="NCBI Taxonomy" id="1841610"/>
    <lineage>
        <taxon>Bacteria</taxon>
        <taxon>Pseudomonadati</taxon>
        <taxon>Planctomycetota</taxon>
        <taxon>Planctomycetia</taxon>
        <taxon>Planctomycetales</taxon>
        <taxon>Planctomycetaceae</taxon>
        <taxon>Planctopirus</taxon>
    </lineage>
</organism>
<feature type="transmembrane region" description="Helical" evidence="1">
    <location>
        <begin position="54"/>
        <end position="73"/>
    </location>
</feature>
<keyword evidence="1" id="KW-0812">Transmembrane</keyword>
<dbReference type="AlphaFoldDB" id="A0A1C3EFU9"/>